<dbReference type="SUPFAM" id="SSF103473">
    <property type="entry name" value="MFS general substrate transporter"/>
    <property type="match status" value="1"/>
</dbReference>
<evidence type="ECO:0000313" key="11">
    <source>
        <dbReference type="Proteomes" id="UP001595528"/>
    </source>
</evidence>
<feature type="transmembrane region" description="Helical" evidence="8">
    <location>
        <begin position="285"/>
        <end position="306"/>
    </location>
</feature>
<dbReference type="InterPro" id="IPR011701">
    <property type="entry name" value="MFS"/>
</dbReference>
<evidence type="ECO:0000256" key="5">
    <source>
        <dbReference type="ARBA" id="ARBA00022692"/>
    </source>
</evidence>
<gene>
    <name evidence="10" type="ORF">ACFOGJ_21885</name>
</gene>
<feature type="transmembrane region" description="Helical" evidence="8">
    <location>
        <begin position="102"/>
        <end position="123"/>
    </location>
</feature>
<feature type="transmembrane region" description="Helical" evidence="8">
    <location>
        <begin position="135"/>
        <end position="157"/>
    </location>
</feature>
<evidence type="ECO:0000256" key="8">
    <source>
        <dbReference type="RuleBase" id="RU365088"/>
    </source>
</evidence>
<dbReference type="PANTHER" id="PTHR23502:SF132">
    <property type="entry name" value="POLYAMINE TRANSPORTER 2-RELATED"/>
    <property type="match status" value="1"/>
</dbReference>
<comment type="subcellular location">
    <subcellularLocation>
        <location evidence="8">Cell inner membrane</location>
        <topology evidence="8">Multi-pass membrane protein</topology>
    </subcellularLocation>
    <subcellularLocation>
        <location evidence="1">Cell membrane</location>
        <topology evidence="1">Multi-pass membrane protein</topology>
    </subcellularLocation>
</comment>
<evidence type="ECO:0000256" key="3">
    <source>
        <dbReference type="ARBA" id="ARBA00022448"/>
    </source>
</evidence>
<protein>
    <recommendedName>
        <fullName evidence="8">Bcr/CflA family efflux transporter</fullName>
    </recommendedName>
</protein>
<sequence length="401" mass="41765">MALPPVSLPRFVLMTGAIVVCPAIAMDIYLPAIPSITESLGASVEDGQLTVTLFFLGFALGQAGWGTASDAFGRRPVLLIGMLAYIVTSLACALSPDIASMMGARFLQGIGAGAPAVLGRILVRDRFEGAAMARVMSYVMSMLILGPIIAPILGAAMLEALGWRWIFGFVAAWGVGIFLLILFVQGETHIGRGAAAMRPGSILASYRLVLFHRRTLMFVAVNTLGFSALLIYLSTISPIVIENWGWSPPEMALVFAIVASTIAVGGLVNARLLKRVKIMAMLRSGLLLGMAGGIAGTLVSGLLPDLALLHELQILCFCCAMLGFSLVVANSTSLAVQAHGARAGVATGVLGVVQTLGAAAIGTLLSLMHDGSAGPTFMAFAGVNLAAFLILLTDRPEEQPA</sequence>
<evidence type="ECO:0000256" key="4">
    <source>
        <dbReference type="ARBA" id="ARBA00022475"/>
    </source>
</evidence>
<keyword evidence="6 8" id="KW-1133">Transmembrane helix</keyword>
<name>A0ABV7L5L1_9PROT</name>
<keyword evidence="4" id="KW-1003">Cell membrane</keyword>
<dbReference type="EMBL" id="JBHRTR010000034">
    <property type="protein sequence ID" value="MFC3229917.1"/>
    <property type="molecule type" value="Genomic_DNA"/>
</dbReference>
<dbReference type="PANTHER" id="PTHR23502">
    <property type="entry name" value="MAJOR FACILITATOR SUPERFAMILY"/>
    <property type="match status" value="1"/>
</dbReference>
<feature type="transmembrane region" description="Helical" evidence="8">
    <location>
        <begin position="163"/>
        <end position="184"/>
    </location>
</feature>
<comment type="similarity">
    <text evidence="2 8">Belongs to the major facilitator superfamily. Bcr/CmlA family.</text>
</comment>
<evidence type="ECO:0000313" key="10">
    <source>
        <dbReference type="EMBL" id="MFC3229917.1"/>
    </source>
</evidence>
<dbReference type="Gene3D" id="1.20.1720.10">
    <property type="entry name" value="Multidrug resistance protein D"/>
    <property type="match status" value="1"/>
</dbReference>
<dbReference type="InterPro" id="IPR004812">
    <property type="entry name" value="Efflux_drug-R_Bcr/CmlA"/>
</dbReference>
<feature type="transmembrane region" description="Helical" evidence="8">
    <location>
        <begin position="77"/>
        <end position="96"/>
    </location>
</feature>
<proteinExistence type="inferred from homology"/>
<dbReference type="NCBIfam" id="TIGR00710">
    <property type="entry name" value="efflux_Bcr_CflA"/>
    <property type="match status" value="1"/>
</dbReference>
<dbReference type="PROSITE" id="PS50850">
    <property type="entry name" value="MFS"/>
    <property type="match status" value="1"/>
</dbReference>
<dbReference type="RefSeq" id="WP_379904575.1">
    <property type="nucleotide sequence ID" value="NZ_JBHRTR010000034.1"/>
</dbReference>
<dbReference type="Pfam" id="PF07690">
    <property type="entry name" value="MFS_1"/>
    <property type="match status" value="1"/>
</dbReference>
<reference evidence="11" key="1">
    <citation type="journal article" date="2019" name="Int. J. Syst. Evol. Microbiol.">
        <title>The Global Catalogue of Microorganisms (GCM) 10K type strain sequencing project: providing services to taxonomists for standard genome sequencing and annotation.</title>
        <authorList>
            <consortium name="The Broad Institute Genomics Platform"/>
            <consortium name="The Broad Institute Genome Sequencing Center for Infectious Disease"/>
            <person name="Wu L."/>
            <person name="Ma J."/>
        </authorList>
    </citation>
    <scope>NUCLEOTIDE SEQUENCE [LARGE SCALE GENOMIC DNA]</scope>
    <source>
        <strain evidence="11">KCTC 42964</strain>
    </source>
</reference>
<accession>A0ABV7L5L1</accession>
<evidence type="ECO:0000259" key="9">
    <source>
        <dbReference type="PROSITE" id="PS50850"/>
    </source>
</evidence>
<keyword evidence="8" id="KW-0997">Cell inner membrane</keyword>
<feature type="domain" description="Major facilitator superfamily (MFS) profile" evidence="9">
    <location>
        <begin position="2"/>
        <end position="399"/>
    </location>
</feature>
<keyword evidence="5 8" id="KW-0812">Transmembrane</keyword>
<comment type="caution">
    <text evidence="10">The sequence shown here is derived from an EMBL/GenBank/DDBJ whole genome shotgun (WGS) entry which is preliminary data.</text>
</comment>
<dbReference type="Proteomes" id="UP001595528">
    <property type="component" value="Unassembled WGS sequence"/>
</dbReference>
<keyword evidence="3 8" id="KW-0813">Transport</keyword>
<dbReference type="CDD" id="cd17320">
    <property type="entry name" value="MFS_MdfA_MDR_like"/>
    <property type="match status" value="1"/>
</dbReference>
<dbReference type="InterPro" id="IPR020846">
    <property type="entry name" value="MFS_dom"/>
</dbReference>
<feature type="transmembrane region" description="Helical" evidence="8">
    <location>
        <begin position="373"/>
        <end position="392"/>
    </location>
</feature>
<feature type="transmembrane region" description="Helical" evidence="8">
    <location>
        <begin position="312"/>
        <end position="336"/>
    </location>
</feature>
<dbReference type="InterPro" id="IPR036259">
    <property type="entry name" value="MFS_trans_sf"/>
</dbReference>
<feature type="transmembrane region" description="Helical" evidence="8">
    <location>
        <begin position="343"/>
        <end position="367"/>
    </location>
</feature>
<feature type="transmembrane region" description="Helical" evidence="8">
    <location>
        <begin position="253"/>
        <end position="273"/>
    </location>
</feature>
<evidence type="ECO:0000256" key="1">
    <source>
        <dbReference type="ARBA" id="ARBA00004651"/>
    </source>
</evidence>
<keyword evidence="11" id="KW-1185">Reference proteome</keyword>
<feature type="transmembrane region" description="Helical" evidence="8">
    <location>
        <begin position="216"/>
        <end position="241"/>
    </location>
</feature>
<organism evidence="10 11">
    <name type="scientific">Marinibaculum pumilum</name>
    <dbReference type="NCBI Taxonomy" id="1766165"/>
    <lineage>
        <taxon>Bacteria</taxon>
        <taxon>Pseudomonadati</taxon>
        <taxon>Pseudomonadota</taxon>
        <taxon>Alphaproteobacteria</taxon>
        <taxon>Rhodospirillales</taxon>
        <taxon>Rhodospirillaceae</taxon>
        <taxon>Marinibaculum</taxon>
    </lineage>
</organism>
<feature type="transmembrane region" description="Helical" evidence="8">
    <location>
        <begin position="47"/>
        <end position="65"/>
    </location>
</feature>
<keyword evidence="7 8" id="KW-0472">Membrane</keyword>
<evidence type="ECO:0000256" key="7">
    <source>
        <dbReference type="ARBA" id="ARBA00023136"/>
    </source>
</evidence>
<evidence type="ECO:0000256" key="2">
    <source>
        <dbReference type="ARBA" id="ARBA00006236"/>
    </source>
</evidence>
<evidence type="ECO:0000256" key="6">
    <source>
        <dbReference type="ARBA" id="ARBA00022989"/>
    </source>
</evidence>
<feature type="transmembrane region" description="Helical" evidence="8">
    <location>
        <begin position="12"/>
        <end position="32"/>
    </location>
</feature>